<gene>
    <name evidence="1" type="ORF">HNQ81_002124</name>
</gene>
<reference evidence="1 2" key="1">
    <citation type="submission" date="2020-08" db="EMBL/GenBank/DDBJ databases">
        <title>Genomic Encyclopedia of Type Strains, Phase IV (KMG-IV): sequencing the most valuable type-strain genomes for metagenomic binning, comparative biology and taxonomic classification.</title>
        <authorList>
            <person name="Goeker M."/>
        </authorList>
    </citation>
    <scope>NUCLEOTIDE SEQUENCE [LARGE SCALE GENOMIC DNA]</scope>
    <source>
        <strain evidence="1 2">DSM 28570</strain>
    </source>
</reference>
<evidence type="ECO:0000313" key="2">
    <source>
        <dbReference type="Proteomes" id="UP000539642"/>
    </source>
</evidence>
<proteinExistence type="predicted"/>
<dbReference type="AlphaFoldDB" id="A0A840V3S2"/>
<comment type="caution">
    <text evidence="1">The sequence shown here is derived from an EMBL/GenBank/DDBJ whole genome shotgun (WGS) entry which is preliminary data.</text>
</comment>
<keyword evidence="2" id="KW-1185">Reference proteome</keyword>
<protein>
    <submittedName>
        <fullName evidence="1">Uncharacterized protein</fullName>
    </submittedName>
</protein>
<dbReference type="EMBL" id="JACHEO010000011">
    <property type="protein sequence ID" value="MBB5348389.1"/>
    <property type="molecule type" value="Genomic_DNA"/>
</dbReference>
<organism evidence="1 2">
    <name type="scientific">Desulfoprunum benzoelyticum</name>
    <dbReference type="NCBI Taxonomy" id="1506996"/>
    <lineage>
        <taxon>Bacteria</taxon>
        <taxon>Pseudomonadati</taxon>
        <taxon>Thermodesulfobacteriota</taxon>
        <taxon>Desulfobulbia</taxon>
        <taxon>Desulfobulbales</taxon>
        <taxon>Desulfobulbaceae</taxon>
        <taxon>Desulfoprunum</taxon>
    </lineage>
</organism>
<sequence length="60" mass="6864">MVVEYKAPHPFNIGNKKDTDLEEFATVLASTLLQKILSSRRTLVRRNDGNIPRVAYEVFT</sequence>
<evidence type="ECO:0000313" key="1">
    <source>
        <dbReference type="EMBL" id="MBB5348389.1"/>
    </source>
</evidence>
<accession>A0A840V3S2</accession>
<dbReference type="Proteomes" id="UP000539642">
    <property type="component" value="Unassembled WGS sequence"/>
</dbReference>
<dbReference type="RefSeq" id="WP_183351082.1">
    <property type="nucleotide sequence ID" value="NZ_JACHEO010000011.1"/>
</dbReference>
<name>A0A840V3S2_9BACT</name>